<dbReference type="InterPro" id="IPR011013">
    <property type="entry name" value="Gal_mutarotase_sf_dom"/>
</dbReference>
<dbReference type="AlphaFoldDB" id="A0A6N9Q592"/>
<dbReference type="Gene3D" id="3.20.110.10">
    <property type="entry name" value="Glycoside hydrolase 38, N terminal domain"/>
    <property type="match status" value="1"/>
</dbReference>
<gene>
    <name evidence="6" type="ORF">ERL59_12585</name>
</gene>
<dbReference type="Proteomes" id="UP000448943">
    <property type="component" value="Unassembled WGS sequence"/>
</dbReference>
<dbReference type="FunFam" id="2.70.98.30:FF:000010">
    <property type="entry name" value="Cytosolic alpha-mannosidase"/>
    <property type="match status" value="1"/>
</dbReference>
<proteinExistence type="inferred from homology"/>
<comment type="similarity">
    <text evidence="1">Belongs to the glycosyl hydrolase 38 family.</text>
</comment>
<evidence type="ECO:0000256" key="1">
    <source>
        <dbReference type="ARBA" id="ARBA00009792"/>
    </source>
</evidence>
<dbReference type="OrthoDB" id="9772207at2"/>
<dbReference type="Pfam" id="PF01074">
    <property type="entry name" value="Glyco_hydro_38N"/>
    <property type="match status" value="1"/>
</dbReference>
<sequence>MFYTENKLEARIQELLTFRYQEKREIYSFRCQEDEGEIGQYPLELTSDQTIDVDDNWKGRDKYIWLQADVDIPQEWKGRKTVGLFDFGNTGGGNNSGFESLLFFNGRPYQGVDSNHQEVFFPEDAVGKTNRLDFRLWSGLEGGGLLKEQEHKIKTAQIAWLDEKVDDLYYTSLATLQTVKELSEDQPEKQLLLNALNQTYLMIDWSLPGSESFYQSCYEAQANLNEKITQIEKQHPVTIHCIGHTHIDVAWLWRLKHTREKAARSFSTVLRLMEQYPEYVFLQTQPQLYEYIKEDYPEIYDQMKIRIKEGKWEPEGAMWLEADCNVTSGESLVRQILYGKRFFEREFGVTCKYLWLPDVFGYSWALPQILSKSGIETFMTTKISWNQYNRMPHDTFHWKGIDGSEILTHFITTPEPWNSDDSWFYTYNGLVSAKTIKGLWKSYQNKDVNQDLLLSYGYGDGGGGVNRHMLELRRRLDRMPGLPQVKPTKAGEFFDKLHQNVENTEGYVHTWDGELYLEYHRGTYTSQAHNKKMNRKLELAYRESEWLNVMNALTRGWNEYPQAELAEGWKIILRNQFHDIIPGSSIKEVYEDSRVEYEQCWDLHRSVSNQALAGLIDSSVQQYTVLNASHWQQGELVYVTYDEVNQQDGYWRDQEGNHLVSQRSEHGWYVHVLGLKGFAGTELLFEPHSNKHQTESVSLFDYTDFSINTPFYKIKWNNSGQIVQMYDKVAERQVFVNGEKGNILQVFEDKPLAHDAWDIDIFYKEKMEEVTDLTSVELVECGLLRAVIRFNWTYLQSTISQDMIVYASSKRIDFSTNVDWHQQRKLLKVAFPVDVRTTEATYDIQYGNVKRPNHQNTSWDMARFESVGHMWADLSETGYGVSLLNDCKYGYDIMDNTMRLTLIKSATYPDPTADQGEHQFTYSLFPHQDDWRQAETVREAWFLNQPLQAIKGRLTAPFSSFLNLSCHHVHIDAIKKAEDDHAVIVRLHEFEGRRTEATISSDWGIEEWQEVDLMEQPISDIFKGNSINCSIKPYEIKTFVIKIPKK</sequence>
<dbReference type="FunFam" id="3.20.110.10:FF:000002">
    <property type="entry name" value="alpha-mannosidase 2C1 isoform X1"/>
    <property type="match status" value="1"/>
</dbReference>
<dbReference type="FunFam" id="1.20.1270.50:FF:000004">
    <property type="entry name" value="alpha-mannosidase 2C1 isoform X1"/>
    <property type="match status" value="1"/>
</dbReference>
<dbReference type="InterPro" id="IPR028995">
    <property type="entry name" value="Glyco_hydro_57/38_cen_sf"/>
</dbReference>
<accession>A0A6N9Q592</accession>
<evidence type="ECO:0000313" key="6">
    <source>
        <dbReference type="EMBL" id="NBI29794.1"/>
    </source>
</evidence>
<dbReference type="InterPro" id="IPR027291">
    <property type="entry name" value="Glyco_hydro_38_N_sf"/>
</dbReference>
<dbReference type="CDD" id="cd10789">
    <property type="entry name" value="GH38N_AMII_ER_cytosolic"/>
    <property type="match status" value="1"/>
</dbReference>
<keyword evidence="2" id="KW-0479">Metal-binding</keyword>
<comment type="caution">
    <text evidence="6">The sequence shown here is derived from an EMBL/GenBank/DDBJ whole genome shotgun (WGS) entry which is preliminary data.</text>
</comment>
<dbReference type="PANTHER" id="PTHR46017">
    <property type="entry name" value="ALPHA-MANNOSIDASE 2C1"/>
    <property type="match status" value="1"/>
</dbReference>
<dbReference type="Pfam" id="PF07748">
    <property type="entry name" value="Glyco_hydro_38C"/>
    <property type="match status" value="1"/>
</dbReference>
<dbReference type="GO" id="GO:0004559">
    <property type="term" value="F:alpha-mannosidase activity"/>
    <property type="evidence" value="ECO:0007669"/>
    <property type="project" value="InterPro"/>
</dbReference>
<dbReference type="InterPro" id="IPR041147">
    <property type="entry name" value="GH38_C"/>
</dbReference>
<dbReference type="PANTHER" id="PTHR46017:SF1">
    <property type="entry name" value="ALPHA-MANNOSIDASE 2C1"/>
    <property type="match status" value="1"/>
</dbReference>
<dbReference type="Pfam" id="PF17677">
    <property type="entry name" value="Glyco_hydro38C2"/>
    <property type="match status" value="1"/>
</dbReference>
<name>A0A6N9Q592_9BACL</name>
<feature type="domain" description="Glycoside hydrolase family 38 central" evidence="5">
    <location>
        <begin position="518"/>
        <end position="597"/>
    </location>
</feature>
<dbReference type="SUPFAM" id="SSF74650">
    <property type="entry name" value="Galactose mutarotase-like"/>
    <property type="match status" value="1"/>
</dbReference>
<dbReference type="SUPFAM" id="SSF88688">
    <property type="entry name" value="Families 57/38 glycoside transferase middle domain"/>
    <property type="match status" value="1"/>
</dbReference>
<dbReference type="Gene3D" id="2.60.40.2220">
    <property type="match status" value="1"/>
</dbReference>
<keyword evidence="7" id="KW-1185">Reference proteome</keyword>
<dbReference type="GO" id="GO:0046872">
    <property type="term" value="F:metal ion binding"/>
    <property type="evidence" value="ECO:0007669"/>
    <property type="project" value="UniProtKB-KW"/>
</dbReference>
<dbReference type="GO" id="GO:0030246">
    <property type="term" value="F:carbohydrate binding"/>
    <property type="evidence" value="ECO:0007669"/>
    <property type="project" value="InterPro"/>
</dbReference>
<evidence type="ECO:0000256" key="3">
    <source>
        <dbReference type="ARBA" id="ARBA00022801"/>
    </source>
</evidence>
<keyword evidence="3" id="KW-0378">Hydrolase</keyword>
<protein>
    <submittedName>
        <fullName evidence="6">Alpha-mannosidase</fullName>
    </submittedName>
</protein>
<dbReference type="RefSeq" id="WP_160646604.1">
    <property type="nucleotide sequence ID" value="NZ_SIJB01000028.1"/>
</dbReference>
<reference evidence="6 7" key="1">
    <citation type="submission" date="2019-01" db="EMBL/GenBank/DDBJ databases">
        <title>Chengkuizengella sp. nov., isolated from deep-sea sediment of East Pacific Ocean.</title>
        <authorList>
            <person name="Yang J."/>
            <person name="Lai Q."/>
            <person name="Shao Z."/>
        </authorList>
    </citation>
    <scope>NUCLEOTIDE SEQUENCE [LARGE SCALE GENOMIC DNA]</scope>
    <source>
        <strain evidence="6 7">YPA3-1-1</strain>
    </source>
</reference>
<keyword evidence="4" id="KW-0326">Glycosidase</keyword>
<evidence type="ECO:0000259" key="5">
    <source>
        <dbReference type="SMART" id="SM00872"/>
    </source>
</evidence>
<dbReference type="EMBL" id="SIJB01000028">
    <property type="protein sequence ID" value="NBI29794.1"/>
    <property type="molecule type" value="Genomic_DNA"/>
</dbReference>
<dbReference type="InterPro" id="IPR011330">
    <property type="entry name" value="Glyco_hydro/deAcase_b/a-brl"/>
</dbReference>
<evidence type="ECO:0000313" key="7">
    <source>
        <dbReference type="Proteomes" id="UP000448943"/>
    </source>
</evidence>
<evidence type="ECO:0000256" key="4">
    <source>
        <dbReference type="ARBA" id="ARBA00023295"/>
    </source>
</evidence>
<dbReference type="SMART" id="SM00872">
    <property type="entry name" value="Alpha-mann_mid"/>
    <property type="match status" value="1"/>
</dbReference>
<dbReference type="Pfam" id="PF09261">
    <property type="entry name" value="Alpha-mann_mid"/>
    <property type="match status" value="1"/>
</dbReference>
<dbReference type="InterPro" id="IPR015341">
    <property type="entry name" value="Glyco_hydro_38_cen"/>
</dbReference>
<dbReference type="SUPFAM" id="SSF88713">
    <property type="entry name" value="Glycoside hydrolase/deacetylase"/>
    <property type="match status" value="1"/>
</dbReference>
<dbReference type="Gene3D" id="1.20.1270.50">
    <property type="entry name" value="Glycoside hydrolase family 38, central domain"/>
    <property type="match status" value="1"/>
</dbReference>
<dbReference type="Gene3D" id="2.70.98.30">
    <property type="entry name" value="Golgi alpha-mannosidase II, domain 4"/>
    <property type="match status" value="1"/>
</dbReference>
<evidence type="ECO:0000256" key="2">
    <source>
        <dbReference type="ARBA" id="ARBA00022723"/>
    </source>
</evidence>
<dbReference type="GO" id="GO:0006013">
    <property type="term" value="P:mannose metabolic process"/>
    <property type="evidence" value="ECO:0007669"/>
    <property type="project" value="InterPro"/>
</dbReference>
<dbReference type="GO" id="GO:0009313">
    <property type="term" value="P:oligosaccharide catabolic process"/>
    <property type="evidence" value="ECO:0007669"/>
    <property type="project" value="TreeGrafter"/>
</dbReference>
<dbReference type="InterPro" id="IPR037094">
    <property type="entry name" value="Glyco_hydro_38_cen_sf"/>
</dbReference>
<dbReference type="InterPro" id="IPR011682">
    <property type="entry name" value="Glyco_hydro_38_C"/>
</dbReference>
<dbReference type="InterPro" id="IPR000602">
    <property type="entry name" value="Glyco_hydro_38_N"/>
</dbReference>
<organism evidence="6 7">
    <name type="scientific">Chengkuizengella marina</name>
    <dbReference type="NCBI Taxonomy" id="2507566"/>
    <lineage>
        <taxon>Bacteria</taxon>
        <taxon>Bacillati</taxon>
        <taxon>Bacillota</taxon>
        <taxon>Bacilli</taxon>
        <taxon>Bacillales</taxon>
        <taxon>Paenibacillaceae</taxon>
        <taxon>Chengkuizengella</taxon>
    </lineage>
</organism>